<dbReference type="AlphaFoldDB" id="A0A6I4TSN6"/>
<proteinExistence type="predicted"/>
<feature type="transmembrane region" description="Helical" evidence="1">
    <location>
        <begin position="12"/>
        <end position="30"/>
    </location>
</feature>
<keyword evidence="1" id="KW-1133">Transmembrane helix</keyword>
<dbReference type="RefSeq" id="WP_161390486.1">
    <property type="nucleotide sequence ID" value="NZ_JBHSCP010000001.1"/>
</dbReference>
<dbReference type="Proteomes" id="UP000469430">
    <property type="component" value="Unassembled WGS sequence"/>
</dbReference>
<keyword evidence="1" id="KW-0472">Membrane</keyword>
<dbReference type="Pfam" id="PF07290">
    <property type="entry name" value="YqiJ_OB"/>
    <property type="match status" value="1"/>
</dbReference>
<feature type="transmembrane region" description="Helical" evidence="1">
    <location>
        <begin position="66"/>
        <end position="86"/>
    </location>
</feature>
<dbReference type="OrthoDB" id="7207054at2"/>
<evidence type="ECO:0000259" key="3">
    <source>
        <dbReference type="Pfam" id="PF21001"/>
    </source>
</evidence>
<feature type="domain" description="Inner membrane protein YqiJ N-terminal" evidence="3">
    <location>
        <begin position="8"/>
        <end position="112"/>
    </location>
</feature>
<feature type="transmembrane region" description="Helical" evidence="1">
    <location>
        <begin position="98"/>
        <end position="116"/>
    </location>
</feature>
<name>A0A6I4TSN6_9SPHN</name>
<organism evidence="4 5">
    <name type="scientific">Croceibacterium xixiisoli</name>
    <dbReference type="NCBI Taxonomy" id="1476466"/>
    <lineage>
        <taxon>Bacteria</taxon>
        <taxon>Pseudomonadati</taxon>
        <taxon>Pseudomonadota</taxon>
        <taxon>Alphaproteobacteria</taxon>
        <taxon>Sphingomonadales</taxon>
        <taxon>Erythrobacteraceae</taxon>
        <taxon>Croceibacterium</taxon>
    </lineage>
</organism>
<reference evidence="4 5" key="1">
    <citation type="submission" date="2019-12" db="EMBL/GenBank/DDBJ databases">
        <title>Genomic-based taxomic classification of the family Erythrobacteraceae.</title>
        <authorList>
            <person name="Xu L."/>
        </authorList>
    </citation>
    <scope>NUCLEOTIDE SEQUENCE [LARGE SCALE GENOMIC DNA]</scope>
    <source>
        <strain evidence="4 5">S36</strain>
    </source>
</reference>
<dbReference type="EMBL" id="WTYJ01000001">
    <property type="protein sequence ID" value="MXO98894.1"/>
    <property type="molecule type" value="Genomic_DNA"/>
</dbReference>
<dbReference type="Pfam" id="PF21001">
    <property type="entry name" value="YqiJ_N"/>
    <property type="match status" value="1"/>
</dbReference>
<keyword evidence="1" id="KW-0812">Transmembrane</keyword>
<evidence type="ECO:0000256" key="1">
    <source>
        <dbReference type="SAM" id="Phobius"/>
    </source>
</evidence>
<accession>A0A6I4TSN6</accession>
<comment type="caution">
    <text evidence="4">The sequence shown here is derived from an EMBL/GenBank/DDBJ whole genome shotgun (WGS) entry which is preliminary data.</text>
</comment>
<gene>
    <name evidence="4" type="ORF">GRI97_07830</name>
</gene>
<evidence type="ECO:0000313" key="4">
    <source>
        <dbReference type="EMBL" id="MXO98894.1"/>
    </source>
</evidence>
<dbReference type="InterPro" id="IPR010840">
    <property type="entry name" value="YqiJ_OB"/>
</dbReference>
<dbReference type="InterPro" id="IPR048376">
    <property type="entry name" value="YqiJ_N"/>
</dbReference>
<sequence>MSLLADHNLPFAAALVLMALIALLQLFGVADMFGDADLDMDADADGHAAGAGEGLLSLLGIGRVPFMIWLTMYLLLFAALGVGVQGLAQSLLGAPLDMWLGAAATGVLTLPVAGALSRPLGHILPQDETTAVGLDSLVGRRGRIAHGRAAANYPARARVEDIHGHPHHVMVVPHDPAAQIAEGEEILLVRRENEIFYCVTLEERRLAPLGNS</sequence>
<protein>
    <submittedName>
        <fullName evidence="4">DUF1449 family protein</fullName>
    </submittedName>
</protein>
<keyword evidence="5" id="KW-1185">Reference proteome</keyword>
<evidence type="ECO:0000259" key="2">
    <source>
        <dbReference type="Pfam" id="PF07290"/>
    </source>
</evidence>
<evidence type="ECO:0000313" key="5">
    <source>
        <dbReference type="Proteomes" id="UP000469430"/>
    </source>
</evidence>
<feature type="domain" description="Inner membrane protein YqiJ OB-fold" evidence="2">
    <location>
        <begin position="136"/>
        <end position="199"/>
    </location>
</feature>